<keyword evidence="16 20" id="KW-0186">Copper</keyword>
<feature type="binding site" description="type 1 copper site" evidence="20">
    <location>
        <position position="122"/>
    </location>
    <ligand>
        <name>Cu cation</name>
        <dbReference type="ChEBI" id="CHEBI:23378"/>
        <label>1</label>
    </ligand>
</feature>
<dbReference type="Pfam" id="PF00394">
    <property type="entry name" value="Cu-oxidase"/>
    <property type="match status" value="1"/>
</dbReference>
<evidence type="ECO:0000313" key="25">
    <source>
        <dbReference type="Proteomes" id="UP000032568"/>
    </source>
</evidence>
<protein>
    <recommendedName>
        <fullName evidence="9">Copper-containing nitrite reductase</fullName>
        <ecNumber evidence="8">1.7.2.1</ecNumber>
    </recommendedName>
    <alternativeName>
        <fullName evidence="18">Cu-NIR</fullName>
    </alternativeName>
</protein>
<evidence type="ECO:0000256" key="11">
    <source>
        <dbReference type="ARBA" id="ARBA00022723"/>
    </source>
</evidence>
<evidence type="ECO:0000256" key="17">
    <source>
        <dbReference type="ARBA" id="ARBA00023063"/>
    </source>
</evidence>
<evidence type="ECO:0000259" key="22">
    <source>
        <dbReference type="Pfam" id="PF00394"/>
    </source>
</evidence>
<evidence type="ECO:0000256" key="15">
    <source>
        <dbReference type="ARBA" id="ARBA00023002"/>
    </source>
</evidence>
<feature type="signal peptide" evidence="21">
    <location>
        <begin position="1"/>
        <end position="24"/>
    </location>
</feature>
<dbReference type="PANTHER" id="PTHR11709">
    <property type="entry name" value="MULTI-COPPER OXIDASE"/>
    <property type="match status" value="1"/>
</dbReference>
<feature type="binding site" description="type 1 copper site" evidence="20">
    <location>
        <position position="123"/>
    </location>
    <ligand>
        <name>Cu cation</name>
        <dbReference type="ChEBI" id="CHEBI:23378"/>
        <label>1</label>
    </ligand>
</feature>
<feature type="binding site" description="type 1 copper site" evidence="20">
    <location>
        <position position="136"/>
    </location>
    <ligand>
        <name>Cu cation</name>
        <dbReference type="ChEBI" id="CHEBI:23378"/>
        <label>1</label>
    </ligand>
</feature>
<evidence type="ECO:0000256" key="4">
    <source>
        <dbReference type="ARBA" id="ARBA00004418"/>
    </source>
</evidence>
<comment type="catalytic activity">
    <reaction evidence="19">
        <text>nitric oxide + Fe(III)-[cytochrome c] + H2O = Fe(II)-[cytochrome c] + nitrite + 2 H(+)</text>
        <dbReference type="Rhea" id="RHEA:15233"/>
        <dbReference type="Rhea" id="RHEA-COMP:10350"/>
        <dbReference type="Rhea" id="RHEA-COMP:14399"/>
        <dbReference type="ChEBI" id="CHEBI:15377"/>
        <dbReference type="ChEBI" id="CHEBI:15378"/>
        <dbReference type="ChEBI" id="CHEBI:16301"/>
        <dbReference type="ChEBI" id="CHEBI:16480"/>
        <dbReference type="ChEBI" id="CHEBI:29033"/>
        <dbReference type="ChEBI" id="CHEBI:29034"/>
        <dbReference type="EC" id="1.7.2.1"/>
    </reaction>
</comment>
<proteinExistence type="inferred from homology"/>
<dbReference type="GO" id="GO:0050421">
    <property type="term" value="F:nitrite reductase (NO-forming) activity"/>
    <property type="evidence" value="ECO:0007669"/>
    <property type="project" value="UniProtKB-EC"/>
</dbReference>
<dbReference type="EC" id="1.7.2.1" evidence="8"/>
<comment type="cofactor">
    <cofactor evidence="2 20">
        <name>Cu(2+)</name>
        <dbReference type="ChEBI" id="CHEBI:29036"/>
    </cofactor>
</comment>
<dbReference type="GO" id="GO:0005507">
    <property type="term" value="F:copper ion binding"/>
    <property type="evidence" value="ECO:0007669"/>
    <property type="project" value="InterPro"/>
</dbReference>
<dbReference type="Proteomes" id="UP000032568">
    <property type="component" value="Chromosome"/>
</dbReference>
<dbReference type="CDD" id="cd11020">
    <property type="entry name" value="CuRO_1_CuNIR"/>
    <property type="match status" value="1"/>
</dbReference>
<keyword evidence="12" id="KW-0677">Repeat</keyword>
<feature type="domain" description="Plastocyanin-like" evidence="23">
    <location>
        <begin position="42"/>
        <end position="146"/>
    </location>
</feature>
<dbReference type="InterPro" id="IPR045087">
    <property type="entry name" value="Cu-oxidase_fam"/>
</dbReference>
<keyword evidence="17" id="KW-0534">Nitrate assimilation</keyword>
<evidence type="ECO:0000256" key="16">
    <source>
        <dbReference type="ARBA" id="ARBA00023008"/>
    </source>
</evidence>
<evidence type="ECO:0000256" key="7">
    <source>
        <dbReference type="ARBA" id="ARBA00011233"/>
    </source>
</evidence>
<dbReference type="GO" id="GO:0042128">
    <property type="term" value="P:nitrate assimilation"/>
    <property type="evidence" value="ECO:0007669"/>
    <property type="project" value="UniProtKB-KW"/>
</dbReference>
<dbReference type="EMBL" id="CP059735">
    <property type="protein sequence ID" value="WDE00109.1"/>
    <property type="molecule type" value="Genomic_DNA"/>
</dbReference>
<evidence type="ECO:0000313" key="24">
    <source>
        <dbReference type="EMBL" id="WDE00109.1"/>
    </source>
</evidence>
<name>A0AAE9YTD9_9GAMM</name>
<evidence type="ECO:0000256" key="19">
    <source>
        <dbReference type="ARBA" id="ARBA00049340"/>
    </source>
</evidence>
<comment type="similarity">
    <text evidence="6">Belongs to the multicopper oxidase family.</text>
</comment>
<evidence type="ECO:0000256" key="12">
    <source>
        <dbReference type="ARBA" id="ARBA00022737"/>
    </source>
</evidence>
<evidence type="ECO:0000256" key="20">
    <source>
        <dbReference type="PIRSR" id="PIRSR601287-1"/>
    </source>
</evidence>
<dbReference type="Gene3D" id="2.60.40.420">
    <property type="entry name" value="Cupredoxins - blue copper proteins"/>
    <property type="match status" value="2"/>
</dbReference>
<comment type="cofactor">
    <cofactor evidence="1 20">
        <name>Cu(+)</name>
        <dbReference type="ChEBI" id="CHEBI:49552"/>
    </cofactor>
</comment>
<evidence type="ECO:0000259" key="23">
    <source>
        <dbReference type="Pfam" id="PF07732"/>
    </source>
</evidence>
<evidence type="ECO:0000256" key="18">
    <source>
        <dbReference type="ARBA" id="ARBA00032356"/>
    </source>
</evidence>
<evidence type="ECO:0000256" key="10">
    <source>
        <dbReference type="ARBA" id="ARBA00022630"/>
    </source>
</evidence>
<gene>
    <name evidence="24" type="ORF">SG35_005490</name>
</gene>
<keyword evidence="10" id="KW-0285">Flavoprotein</keyword>
<feature type="binding site" description="type 1 copper site" evidence="20">
    <location>
        <position position="282"/>
    </location>
    <ligand>
        <name>Cu cation</name>
        <dbReference type="ChEBI" id="CHEBI:23378"/>
        <label>1</label>
    </ligand>
</feature>
<evidence type="ECO:0000256" key="1">
    <source>
        <dbReference type="ARBA" id="ARBA00001960"/>
    </source>
</evidence>
<keyword evidence="21" id="KW-0732">Signal</keyword>
<evidence type="ECO:0000256" key="2">
    <source>
        <dbReference type="ARBA" id="ARBA00001973"/>
    </source>
</evidence>
<dbReference type="InterPro" id="IPR001117">
    <property type="entry name" value="Cu-oxidase_2nd"/>
</dbReference>
<feature type="binding site" description="type 1 copper site" evidence="20">
    <location>
        <position position="88"/>
    </location>
    <ligand>
        <name>Cu cation</name>
        <dbReference type="ChEBI" id="CHEBI:23378"/>
        <label>1</label>
    </ligand>
</feature>
<evidence type="ECO:0000256" key="21">
    <source>
        <dbReference type="SAM" id="SignalP"/>
    </source>
</evidence>
<comment type="subunit">
    <text evidence="7">Homotrimer.</text>
</comment>
<dbReference type="InterPro" id="IPR011707">
    <property type="entry name" value="Cu-oxidase-like_N"/>
</dbReference>
<evidence type="ECO:0000256" key="13">
    <source>
        <dbReference type="ARBA" id="ARBA00022764"/>
    </source>
</evidence>
<reference evidence="24 25" key="1">
    <citation type="journal article" date="2015" name="Genome Announc.">
        <title>Draft Genome Sequences of Marine Isolates of Thalassomonas viridans and Thalassomonas actiniarum.</title>
        <authorList>
            <person name="Olonade I."/>
            <person name="van Zyl L.J."/>
            <person name="Trindade M."/>
        </authorList>
    </citation>
    <scope>NUCLEOTIDE SEQUENCE [LARGE SCALE GENOMIC DNA]</scope>
    <source>
        <strain evidence="24 25">A5K-106</strain>
    </source>
</reference>
<dbReference type="PANTHER" id="PTHR11709:SF394">
    <property type="entry name" value="FI03373P-RELATED"/>
    <property type="match status" value="1"/>
</dbReference>
<accession>A0AAE9YTD9</accession>
<dbReference type="Pfam" id="PF07732">
    <property type="entry name" value="Cu-oxidase_3"/>
    <property type="match status" value="1"/>
</dbReference>
<comment type="subcellular location">
    <subcellularLocation>
        <location evidence="4">Periplasm</location>
    </subcellularLocation>
</comment>
<keyword evidence="11 20" id="KW-0479">Metal-binding</keyword>
<keyword evidence="15" id="KW-0560">Oxidoreductase</keyword>
<evidence type="ECO:0000256" key="3">
    <source>
        <dbReference type="ARBA" id="ARBA00001974"/>
    </source>
</evidence>
<keyword evidence="13" id="KW-0574">Periplasm</keyword>
<evidence type="ECO:0000256" key="6">
    <source>
        <dbReference type="ARBA" id="ARBA00010609"/>
    </source>
</evidence>
<evidence type="ECO:0000256" key="5">
    <source>
        <dbReference type="ARBA" id="ARBA00005127"/>
    </source>
</evidence>
<evidence type="ECO:0000256" key="14">
    <source>
        <dbReference type="ARBA" id="ARBA00022827"/>
    </source>
</evidence>
<feature type="chain" id="PRO_5041966622" description="Copper-containing nitrite reductase" evidence="21">
    <location>
        <begin position="25"/>
        <end position="314"/>
    </location>
</feature>
<comment type="cofactor">
    <cofactor evidence="3">
        <name>FAD</name>
        <dbReference type="ChEBI" id="CHEBI:57692"/>
    </cofactor>
</comment>
<dbReference type="AlphaFoldDB" id="A0AAE9YTD9"/>
<feature type="domain" description="Plastocyanin-like" evidence="22">
    <location>
        <begin position="158"/>
        <end position="229"/>
    </location>
</feature>
<dbReference type="PRINTS" id="PR00695">
    <property type="entry name" value="CUNO2RDTASE"/>
</dbReference>
<dbReference type="GO" id="GO:0042597">
    <property type="term" value="C:periplasmic space"/>
    <property type="evidence" value="ECO:0007669"/>
    <property type="project" value="UniProtKB-SubCell"/>
</dbReference>
<evidence type="ECO:0000256" key="8">
    <source>
        <dbReference type="ARBA" id="ARBA00011882"/>
    </source>
</evidence>
<feature type="binding site" description="type 1 copper site" evidence="20">
    <location>
        <position position="83"/>
    </location>
    <ligand>
        <name>Cu cation</name>
        <dbReference type="ChEBI" id="CHEBI:23378"/>
        <label>1</label>
    </ligand>
</feature>
<evidence type="ECO:0000256" key="9">
    <source>
        <dbReference type="ARBA" id="ARBA00017290"/>
    </source>
</evidence>
<comment type="pathway">
    <text evidence="5">Nitrogen metabolism; nitrate reduction (denitrification); dinitrogen from nitrate: step 2/4.</text>
</comment>
<organism evidence="24 25">
    <name type="scientific">Thalassomonas actiniarum</name>
    <dbReference type="NCBI Taxonomy" id="485447"/>
    <lineage>
        <taxon>Bacteria</taxon>
        <taxon>Pseudomonadati</taxon>
        <taxon>Pseudomonadota</taxon>
        <taxon>Gammaproteobacteria</taxon>
        <taxon>Alteromonadales</taxon>
        <taxon>Colwelliaceae</taxon>
        <taxon>Thalassomonas</taxon>
    </lineage>
</organism>
<keyword evidence="25" id="KW-1185">Reference proteome</keyword>
<feature type="binding site" description="type 1 copper site" evidence="20">
    <location>
        <position position="131"/>
    </location>
    <ligand>
        <name>Cu cation</name>
        <dbReference type="ChEBI" id="CHEBI:23378"/>
        <label>1</label>
    </ligand>
</feature>
<dbReference type="InterPro" id="IPR001287">
    <property type="entry name" value="NO2-reductase_Cu"/>
</dbReference>
<reference evidence="24 25" key="2">
    <citation type="journal article" date="2022" name="Mar. Drugs">
        <title>Bioassay-Guided Fractionation Leads to the Detection of Cholic Acid Generated by the Rare Thalassomonas sp.</title>
        <authorList>
            <person name="Pheiffer F."/>
            <person name="Schneider Y.K."/>
            <person name="Hansen E.H."/>
            <person name="Andersen J.H."/>
            <person name="Isaksson J."/>
            <person name="Busche T."/>
            <person name="R C."/>
            <person name="Kalinowski J."/>
            <person name="Zyl L.V."/>
            <person name="Trindade M."/>
        </authorList>
    </citation>
    <scope>NUCLEOTIDE SEQUENCE [LARGE SCALE GENOMIC DNA]</scope>
    <source>
        <strain evidence="24 25">A5K-106</strain>
    </source>
</reference>
<dbReference type="RefSeq" id="WP_044833631.1">
    <property type="nucleotide sequence ID" value="NZ_CP059735.1"/>
</dbReference>
<dbReference type="InterPro" id="IPR008972">
    <property type="entry name" value="Cupredoxin"/>
</dbReference>
<dbReference type="SUPFAM" id="SSF49503">
    <property type="entry name" value="Cupredoxins"/>
    <property type="match status" value="2"/>
</dbReference>
<dbReference type="KEGG" id="tact:SG35_005490"/>
<sequence length="314" mass="34626">MKLTKLATGLLAALTITTGFTASAKIVKVEIPVIEKEIAIDNAGTKHNMWTYGGTIPGPVVRVTEGDVVDFSLLNKKGNKQSHSMDFHAAIVDVLDEFEAVRPGKKKDFKFEAKYPGVFIYHCGADSMSEHISRGMYGVIIVDPKEGYSEDFPKPDREYVIVEGDLFEDDATPSEMTNNEKWKGALINGKQFNYDPVHDQNASMVLESKPGERVRIYFVNAKINENAAFHPIAGIWDKVWDNGHPKNLRHGLQTVDVAPAHGVIADIVSPSDRDTNNALVDHRMKSALNGAITVLMNKSDANPELGRNGNLVIR</sequence>
<keyword evidence="14" id="KW-0274">FAD</keyword>